<dbReference type="GO" id="GO:0005886">
    <property type="term" value="C:plasma membrane"/>
    <property type="evidence" value="ECO:0007669"/>
    <property type="project" value="UniProtKB-SubCell"/>
</dbReference>
<dbReference type="PROSITE" id="PS50928">
    <property type="entry name" value="ABC_TM1"/>
    <property type="match status" value="1"/>
</dbReference>
<keyword evidence="4 7" id="KW-0812">Transmembrane</keyword>
<feature type="transmembrane region" description="Helical" evidence="7">
    <location>
        <begin position="27"/>
        <end position="51"/>
    </location>
</feature>
<sequence>MTGVAAATAATSSTRRRAAALTLGTPFTYLTVLLVVGITVIPLLFTILGGFRTNAQINNAPAGWPDPWVLSNFTDVFTSEVFWNAMGNSAVIAVIATGLTLVVGSMAAFALSRYSFTGREGLYTLFTIGLLFPVTAAALPLYLLLRELDLLETSLGVALPQAAFALPITIVILRPFMAAIPGELEDAAAMDGASRLGFFWRILLPLSRPALTTVGILAFVTSWNAYLLPLLVLSNPDNFTLPLGVAAFQSQYSQDTAKILAYTAASMIPAVGFFVFAERHIVGGLTGSVKG</sequence>
<dbReference type="InterPro" id="IPR035906">
    <property type="entry name" value="MetI-like_sf"/>
</dbReference>
<dbReference type="SUPFAM" id="SSF161098">
    <property type="entry name" value="MetI-like"/>
    <property type="match status" value="1"/>
</dbReference>
<keyword evidence="10" id="KW-1185">Reference proteome</keyword>
<feature type="domain" description="ABC transmembrane type-1" evidence="8">
    <location>
        <begin position="86"/>
        <end position="277"/>
    </location>
</feature>
<evidence type="ECO:0000256" key="6">
    <source>
        <dbReference type="ARBA" id="ARBA00023136"/>
    </source>
</evidence>
<protein>
    <submittedName>
        <fullName evidence="9">Sugar ABC transporter permease</fullName>
    </submittedName>
</protein>
<name>A0A917U640_9ACTN</name>
<dbReference type="Pfam" id="PF00528">
    <property type="entry name" value="BPD_transp_1"/>
    <property type="match status" value="1"/>
</dbReference>
<keyword evidence="2 7" id="KW-0813">Transport</keyword>
<evidence type="ECO:0000313" key="10">
    <source>
        <dbReference type="Proteomes" id="UP000642070"/>
    </source>
</evidence>
<evidence type="ECO:0000256" key="2">
    <source>
        <dbReference type="ARBA" id="ARBA00022448"/>
    </source>
</evidence>
<organism evidence="9 10">
    <name type="scientific">Dactylosporangium sucinum</name>
    <dbReference type="NCBI Taxonomy" id="1424081"/>
    <lineage>
        <taxon>Bacteria</taxon>
        <taxon>Bacillati</taxon>
        <taxon>Actinomycetota</taxon>
        <taxon>Actinomycetes</taxon>
        <taxon>Micromonosporales</taxon>
        <taxon>Micromonosporaceae</taxon>
        <taxon>Dactylosporangium</taxon>
    </lineage>
</organism>
<dbReference type="CDD" id="cd06261">
    <property type="entry name" value="TM_PBP2"/>
    <property type="match status" value="1"/>
</dbReference>
<dbReference type="Proteomes" id="UP000642070">
    <property type="component" value="Unassembled WGS sequence"/>
</dbReference>
<evidence type="ECO:0000256" key="3">
    <source>
        <dbReference type="ARBA" id="ARBA00022475"/>
    </source>
</evidence>
<evidence type="ECO:0000313" key="9">
    <source>
        <dbReference type="EMBL" id="GGM57636.1"/>
    </source>
</evidence>
<comment type="similarity">
    <text evidence="7">Belongs to the binding-protein-dependent transport system permease family.</text>
</comment>
<feature type="transmembrane region" description="Helical" evidence="7">
    <location>
        <begin position="90"/>
        <end position="111"/>
    </location>
</feature>
<proteinExistence type="inferred from homology"/>
<evidence type="ECO:0000256" key="4">
    <source>
        <dbReference type="ARBA" id="ARBA00022692"/>
    </source>
</evidence>
<dbReference type="Gene3D" id="1.10.3720.10">
    <property type="entry name" value="MetI-like"/>
    <property type="match status" value="1"/>
</dbReference>
<feature type="transmembrane region" description="Helical" evidence="7">
    <location>
        <begin position="157"/>
        <end position="177"/>
    </location>
</feature>
<feature type="transmembrane region" description="Helical" evidence="7">
    <location>
        <begin position="259"/>
        <end position="277"/>
    </location>
</feature>
<keyword evidence="5 7" id="KW-1133">Transmembrane helix</keyword>
<dbReference type="InterPro" id="IPR000515">
    <property type="entry name" value="MetI-like"/>
</dbReference>
<accession>A0A917U640</accession>
<dbReference type="GO" id="GO:0055085">
    <property type="term" value="P:transmembrane transport"/>
    <property type="evidence" value="ECO:0007669"/>
    <property type="project" value="InterPro"/>
</dbReference>
<evidence type="ECO:0000256" key="1">
    <source>
        <dbReference type="ARBA" id="ARBA00004651"/>
    </source>
</evidence>
<gene>
    <name evidence="9" type="ORF">GCM10007977_069090</name>
</gene>
<reference evidence="9" key="1">
    <citation type="journal article" date="2014" name="Int. J. Syst. Evol. Microbiol.">
        <title>Complete genome sequence of Corynebacterium casei LMG S-19264T (=DSM 44701T), isolated from a smear-ripened cheese.</title>
        <authorList>
            <consortium name="US DOE Joint Genome Institute (JGI-PGF)"/>
            <person name="Walter F."/>
            <person name="Albersmeier A."/>
            <person name="Kalinowski J."/>
            <person name="Ruckert C."/>
        </authorList>
    </citation>
    <scope>NUCLEOTIDE SEQUENCE</scope>
    <source>
        <strain evidence="9">JCM 19831</strain>
    </source>
</reference>
<keyword evidence="6 7" id="KW-0472">Membrane</keyword>
<keyword evidence="3" id="KW-1003">Cell membrane</keyword>
<evidence type="ECO:0000256" key="7">
    <source>
        <dbReference type="RuleBase" id="RU363032"/>
    </source>
</evidence>
<dbReference type="AlphaFoldDB" id="A0A917U640"/>
<evidence type="ECO:0000256" key="5">
    <source>
        <dbReference type="ARBA" id="ARBA00022989"/>
    </source>
</evidence>
<feature type="transmembrane region" description="Helical" evidence="7">
    <location>
        <begin position="123"/>
        <end position="145"/>
    </location>
</feature>
<dbReference type="EMBL" id="BMPI01000040">
    <property type="protein sequence ID" value="GGM57636.1"/>
    <property type="molecule type" value="Genomic_DNA"/>
</dbReference>
<feature type="transmembrane region" description="Helical" evidence="7">
    <location>
        <begin position="198"/>
        <end position="220"/>
    </location>
</feature>
<comment type="subcellular location">
    <subcellularLocation>
        <location evidence="1 7">Cell membrane</location>
        <topology evidence="1 7">Multi-pass membrane protein</topology>
    </subcellularLocation>
</comment>
<comment type="caution">
    <text evidence="9">The sequence shown here is derived from an EMBL/GenBank/DDBJ whole genome shotgun (WGS) entry which is preliminary data.</text>
</comment>
<dbReference type="PANTHER" id="PTHR43744">
    <property type="entry name" value="ABC TRANSPORTER PERMEASE PROTEIN MG189-RELATED-RELATED"/>
    <property type="match status" value="1"/>
</dbReference>
<evidence type="ECO:0000259" key="8">
    <source>
        <dbReference type="PROSITE" id="PS50928"/>
    </source>
</evidence>
<reference evidence="9" key="2">
    <citation type="submission" date="2020-09" db="EMBL/GenBank/DDBJ databases">
        <authorList>
            <person name="Sun Q."/>
            <person name="Ohkuma M."/>
        </authorList>
    </citation>
    <scope>NUCLEOTIDE SEQUENCE</scope>
    <source>
        <strain evidence="9">JCM 19831</strain>
    </source>
</reference>
<dbReference type="PANTHER" id="PTHR43744:SF12">
    <property type="entry name" value="ABC TRANSPORTER PERMEASE PROTEIN MG189-RELATED"/>
    <property type="match status" value="1"/>
</dbReference>